<evidence type="ECO:0000256" key="1">
    <source>
        <dbReference type="ARBA" id="ARBA00023125"/>
    </source>
</evidence>
<dbReference type="PROSITE" id="PS50943">
    <property type="entry name" value="HTH_CROC1"/>
    <property type="match status" value="1"/>
</dbReference>
<dbReference type="PANTHER" id="PTHR46558">
    <property type="entry name" value="TRACRIPTIONAL REGULATORY PROTEIN-RELATED-RELATED"/>
    <property type="match status" value="1"/>
</dbReference>
<evidence type="ECO:0000313" key="7">
    <source>
        <dbReference type="Proteomes" id="UP000544413"/>
    </source>
</evidence>
<evidence type="ECO:0000259" key="2">
    <source>
        <dbReference type="PROSITE" id="PS50943"/>
    </source>
</evidence>
<proteinExistence type="predicted"/>
<dbReference type="PANTHER" id="PTHR46558:SF11">
    <property type="entry name" value="HTH-TYPE TRANSCRIPTIONAL REGULATOR XRE"/>
    <property type="match status" value="1"/>
</dbReference>
<dbReference type="Proteomes" id="UP000544413">
    <property type="component" value="Unassembled WGS sequence"/>
</dbReference>
<feature type="domain" description="HTH cro/C1-type" evidence="2">
    <location>
        <begin position="7"/>
        <end position="61"/>
    </location>
</feature>
<sequence>MKFSERLSNLRVDADLSQEQLSEQLNIKQPSYSQYETQRSEPSLMTLSKLCEIFNVSSDYLLGHTNIKTPVNDLLKDETTPEFAIIFNQLSEDDIQKAIDYMQLLIRDKENK</sequence>
<accession>A0A842ALZ6</accession>
<dbReference type="EMBL" id="JAARRU010000003">
    <property type="protein sequence ID" value="MBC1565867.1"/>
    <property type="molecule type" value="Genomic_DNA"/>
</dbReference>
<protein>
    <submittedName>
        <fullName evidence="5">Helix-turn-helix transcriptional regulator</fullName>
    </submittedName>
</protein>
<evidence type="ECO:0000313" key="5">
    <source>
        <dbReference type="EMBL" id="MBC1616948.1"/>
    </source>
</evidence>
<name>A0A842ALZ6_9LIST</name>
<reference evidence="7 8" key="1">
    <citation type="submission" date="2020-03" db="EMBL/GenBank/DDBJ databases">
        <title>Soil Listeria distribution.</title>
        <authorList>
            <person name="Liao J."/>
            <person name="Wiedmann M."/>
        </authorList>
    </citation>
    <scope>NUCLEOTIDE SEQUENCE [LARGE SCALE GENOMIC DNA]</scope>
    <source>
        <strain evidence="6 8">FSL L7-0435</strain>
        <strain evidence="5 9">FSL L7-1299</strain>
        <strain evidence="4 10">FSL L7-1427</strain>
        <strain evidence="3 7">FSL L7-1658</strain>
    </source>
</reference>
<evidence type="ECO:0000313" key="8">
    <source>
        <dbReference type="Proteomes" id="UP000546806"/>
    </source>
</evidence>
<dbReference type="AlphaFoldDB" id="A0A842ALZ6"/>
<evidence type="ECO:0000313" key="3">
    <source>
        <dbReference type="EMBL" id="MBC1401797.1"/>
    </source>
</evidence>
<evidence type="ECO:0000313" key="6">
    <source>
        <dbReference type="EMBL" id="MBC2002488.1"/>
    </source>
</evidence>
<dbReference type="Gene3D" id="1.10.260.40">
    <property type="entry name" value="lambda repressor-like DNA-binding domains"/>
    <property type="match status" value="1"/>
</dbReference>
<dbReference type="RefSeq" id="WP_185406073.1">
    <property type="nucleotide sequence ID" value="NZ_JAARPT010000005.1"/>
</dbReference>
<dbReference type="Pfam" id="PF01381">
    <property type="entry name" value="HTH_3"/>
    <property type="match status" value="1"/>
</dbReference>
<evidence type="ECO:0000313" key="4">
    <source>
        <dbReference type="EMBL" id="MBC1565867.1"/>
    </source>
</evidence>
<dbReference type="GO" id="GO:0003677">
    <property type="term" value="F:DNA binding"/>
    <property type="evidence" value="ECO:0007669"/>
    <property type="project" value="UniProtKB-KW"/>
</dbReference>
<dbReference type="SUPFAM" id="SSF47413">
    <property type="entry name" value="lambda repressor-like DNA-binding domains"/>
    <property type="match status" value="1"/>
</dbReference>
<gene>
    <name evidence="3" type="ORF">HB836_09280</name>
    <name evidence="5" type="ORF">HB904_12155</name>
    <name evidence="4" type="ORF">HB907_10640</name>
    <name evidence="6" type="ORF">HCA78_01825</name>
</gene>
<organism evidence="5 9">
    <name type="scientific">Listeria booriae</name>
    <dbReference type="NCBI Taxonomy" id="1552123"/>
    <lineage>
        <taxon>Bacteria</taxon>
        <taxon>Bacillati</taxon>
        <taxon>Bacillota</taxon>
        <taxon>Bacilli</taxon>
        <taxon>Bacillales</taxon>
        <taxon>Listeriaceae</taxon>
        <taxon>Listeria</taxon>
    </lineage>
</organism>
<evidence type="ECO:0000313" key="9">
    <source>
        <dbReference type="Proteomes" id="UP000574104"/>
    </source>
</evidence>
<dbReference type="Proteomes" id="UP000586951">
    <property type="component" value="Unassembled WGS sequence"/>
</dbReference>
<dbReference type="EMBL" id="JAARWW010000001">
    <property type="protein sequence ID" value="MBC2002488.1"/>
    <property type="molecule type" value="Genomic_DNA"/>
</dbReference>
<dbReference type="CDD" id="cd00093">
    <property type="entry name" value="HTH_XRE"/>
    <property type="match status" value="1"/>
</dbReference>
<dbReference type="Proteomes" id="UP000574104">
    <property type="component" value="Unassembled WGS sequence"/>
</dbReference>
<keyword evidence="1" id="KW-0238">DNA-binding</keyword>
<dbReference type="EMBL" id="JAARPT010000005">
    <property type="protein sequence ID" value="MBC1401797.1"/>
    <property type="molecule type" value="Genomic_DNA"/>
</dbReference>
<evidence type="ECO:0000313" key="10">
    <source>
        <dbReference type="Proteomes" id="UP000586951"/>
    </source>
</evidence>
<dbReference type="Proteomes" id="UP000546806">
    <property type="component" value="Unassembled WGS sequence"/>
</dbReference>
<dbReference type="SMART" id="SM00530">
    <property type="entry name" value="HTH_XRE"/>
    <property type="match status" value="1"/>
</dbReference>
<dbReference type="InterPro" id="IPR010982">
    <property type="entry name" value="Lambda_DNA-bd_dom_sf"/>
</dbReference>
<comment type="caution">
    <text evidence="5">The sequence shown here is derived from an EMBL/GenBank/DDBJ whole genome shotgun (WGS) entry which is preliminary data.</text>
</comment>
<dbReference type="EMBL" id="JAARSH010000008">
    <property type="protein sequence ID" value="MBC1616948.1"/>
    <property type="molecule type" value="Genomic_DNA"/>
</dbReference>
<dbReference type="InterPro" id="IPR001387">
    <property type="entry name" value="Cro/C1-type_HTH"/>
</dbReference>